<protein>
    <submittedName>
        <fullName evidence="2">Aminoglycoside phosphotransferase (APT) family kinase protein</fullName>
    </submittedName>
</protein>
<dbReference type="PANTHER" id="PTHR21310">
    <property type="entry name" value="AMINOGLYCOSIDE PHOSPHOTRANSFERASE-RELATED-RELATED"/>
    <property type="match status" value="1"/>
</dbReference>
<dbReference type="GO" id="GO:0016301">
    <property type="term" value="F:kinase activity"/>
    <property type="evidence" value="ECO:0007669"/>
    <property type="project" value="UniProtKB-KW"/>
</dbReference>
<dbReference type="Proteomes" id="UP000319825">
    <property type="component" value="Unassembled WGS sequence"/>
</dbReference>
<dbReference type="InterPro" id="IPR011009">
    <property type="entry name" value="Kinase-like_dom_sf"/>
</dbReference>
<keyword evidence="3" id="KW-1185">Reference proteome</keyword>
<comment type="caution">
    <text evidence="2">The sequence shown here is derived from an EMBL/GenBank/DDBJ whole genome shotgun (WGS) entry which is preliminary data.</text>
</comment>
<dbReference type="Gene3D" id="3.30.200.20">
    <property type="entry name" value="Phosphorylase Kinase, domain 1"/>
    <property type="match status" value="1"/>
</dbReference>
<evidence type="ECO:0000313" key="3">
    <source>
        <dbReference type="Proteomes" id="UP000319825"/>
    </source>
</evidence>
<keyword evidence="2" id="KW-0808">Transferase</keyword>
<dbReference type="EMBL" id="VLKE01000001">
    <property type="protein sequence ID" value="TWH65308.1"/>
    <property type="molecule type" value="Genomic_DNA"/>
</dbReference>
<dbReference type="SUPFAM" id="SSF56112">
    <property type="entry name" value="Protein kinase-like (PK-like)"/>
    <property type="match status" value="1"/>
</dbReference>
<gene>
    <name evidence="2" type="ORF">JD77_00244</name>
</gene>
<dbReference type="CDD" id="cd05154">
    <property type="entry name" value="ACAD10_11_N-like"/>
    <property type="match status" value="1"/>
</dbReference>
<dbReference type="InterPro" id="IPR002575">
    <property type="entry name" value="Aminoglycoside_PTrfase"/>
</dbReference>
<reference evidence="2 3" key="1">
    <citation type="submission" date="2019-07" db="EMBL/GenBank/DDBJ databases">
        <title>R&amp;d 2014.</title>
        <authorList>
            <person name="Klenk H.-P."/>
        </authorList>
    </citation>
    <scope>NUCLEOTIDE SEQUENCE [LARGE SCALE GENOMIC DNA]</scope>
    <source>
        <strain evidence="2 3">DSM 43868</strain>
    </source>
</reference>
<organism evidence="2 3">
    <name type="scientific">Micromonospora olivasterospora</name>
    <dbReference type="NCBI Taxonomy" id="1880"/>
    <lineage>
        <taxon>Bacteria</taxon>
        <taxon>Bacillati</taxon>
        <taxon>Actinomycetota</taxon>
        <taxon>Actinomycetes</taxon>
        <taxon>Micromonosporales</taxon>
        <taxon>Micromonosporaceae</taxon>
        <taxon>Micromonospora</taxon>
    </lineage>
</organism>
<evidence type="ECO:0000313" key="2">
    <source>
        <dbReference type="EMBL" id="TWH65308.1"/>
    </source>
</evidence>
<dbReference type="PANTHER" id="PTHR21310:SF40">
    <property type="entry name" value="AMINOGLYCOSIDE PHOSPHOTRANSFERASE DOMAIN-CONTAINING PROTEIN-RELATED"/>
    <property type="match status" value="1"/>
</dbReference>
<keyword evidence="2" id="KW-0418">Kinase</keyword>
<feature type="domain" description="Aminoglycoside phosphotransferase" evidence="1">
    <location>
        <begin position="36"/>
        <end position="265"/>
    </location>
</feature>
<sequence length="360" mass="38867">MTSEPPRTTGRFDAFATEALVSWMDAHGIGEGCLEDVRALSGGTQNVMIAFTRGGDSFVLRRGPVVPPPSSDDTIRREVRLLTALAGTDVPHARLVTACDSPDVLGSAFYLMEAVEGFNAAEALPPAQAHRPELRRRMVMTMVDGLAHLAQVDPSEVGLQGFGRPEGFLERQTERWLDQLARIESADHDGPTVVTMRPIADWLDRHRPRASAPGILHGDFHVANVMFDEPTSSLAAIVDWELATIGDPLLDLGTLLALWPAADGQPDLLGSALSLAGGLPSESELVERYAASSGRQVGDIDYYYVLGCFRLAVLLEGTCARARVGRAPAEVGRRLHTMAAELVQRGARRVAETPADRHIP</sequence>
<dbReference type="Gene3D" id="3.90.1200.10">
    <property type="match status" value="1"/>
</dbReference>
<name>A0A562I3L9_MICOL</name>
<dbReference type="InterPro" id="IPR041726">
    <property type="entry name" value="ACAD10_11_N"/>
</dbReference>
<evidence type="ECO:0000259" key="1">
    <source>
        <dbReference type="Pfam" id="PF01636"/>
    </source>
</evidence>
<dbReference type="AlphaFoldDB" id="A0A562I3L9"/>
<dbReference type="Pfam" id="PF01636">
    <property type="entry name" value="APH"/>
    <property type="match status" value="1"/>
</dbReference>
<accession>A0A562I3L9</accession>
<proteinExistence type="predicted"/>
<dbReference type="InterPro" id="IPR051678">
    <property type="entry name" value="AGP_Transferase"/>
</dbReference>
<dbReference type="OrthoDB" id="3806873at2"/>